<dbReference type="AlphaFoldDB" id="A0A316HQF1"/>
<comment type="caution">
    <text evidence="2">The sequence shown here is derived from an EMBL/GenBank/DDBJ whole genome shotgun (WGS) entry which is preliminary data.</text>
</comment>
<evidence type="ECO:0000313" key="3">
    <source>
        <dbReference type="Proteomes" id="UP000245812"/>
    </source>
</evidence>
<dbReference type="EMBL" id="QGHC01000013">
    <property type="protein sequence ID" value="PWK83496.1"/>
    <property type="molecule type" value="Genomic_DNA"/>
</dbReference>
<protein>
    <submittedName>
        <fullName evidence="2">Uncharacterized protein</fullName>
    </submittedName>
</protein>
<keyword evidence="1" id="KW-0472">Membrane</keyword>
<name>A0A316HQF1_9GAMM</name>
<accession>A0A316HQF1</accession>
<reference evidence="2 3" key="1">
    <citation type="submission" date="2018-05" db="EMBL/GenBank/DDBJ databases">
        <title>Genomic Encyclopedia of Type Strains, Phase IV (KMG-IV): sequencing the most valuable type-strain genomes for metagenomic binning, comparative biology and taxonomic classification.</title>
        <authorList>
            <person name="Goeker M."/>
        </authorList>
    </citation>
    <scope>NUCLEOTIDE SEQUENCE [LARGE SCALE GENOMIC DNA]</scope>
    <source>
        <strain evidence="2 3">DSM 14263</strain>
    </source>
</reference>
<organism evidence="2 3">
    <name type="scientific">Fulvimonas soli</name>
    <dbReference type="NCBI Taxonomy" id="155197"/>
    <lineage>
        <taxon>Bacteria</taxon>
        <taxon>Pseudomonadati</taxon>
        <taxon>Pseudomonadota</taxon>
        <taxon>Gammaproteobacteria</taxon>
        <taxon>Lysobacterales</taxon>
        <taxon>Rhodanobacteraceae</taxon>
        <taxon>Fulvimonas</taxon>
    </lineage>
</organism>
<dbReference type="RefSeq" id="WP_109724488.1">
    <property type="nucleotide sequence ID" value="NZ_MSZV01000102.1"/>
</dbReference>
<sequence length="88" mass="9476">MRFVLPALPRHRHPLVRALSLLVGMAVVAVLLVCGLVVAGVLLVGGGLLLALRQWRRARTVARPAPRGGQRPQVLDGEFVVISQGRAR</sequence>
<keyword evidence="1" id="KW-1133">Transmembrane helix</keyword>
<keyword evidence="3" id="KW-1185">Reference proteome</keyword>
<evidence type="ECO:0000313" key="2">
    <source>
        <dbReference type="EMBL" id="PWK83496.1"/>
    </source>
</evidence>
<evidence type="ECO:0000256" key="1">
    <source>
        <dbReference type="SAM" id="Phobius"/>
    </source>
</evidence>
<keyword evidence="1" id="KW-0812">Transmembrane</keyword>
<dbReference type="Proteomes" id="UP000245812">
    <property type="component" value="Unassembled WGS sequence"/>
</dbReference>
<feature type="transmembrane region" description="Helical" evidence="1">
    <location>
        <begin position="20"/>
        <end position="52"/>
    </location>
</feature>
<proteinExistence type="predicted"/>
<gene>
    <name evidence="2" type="ORF">C7456_11329</name>
</gene>